<proteinExistence type="predicted"/>
<dbReference type="STRING" id="48727.SAMN05192555_1312"/>
<sequence>MCVVGRVRPIKINRVISAIATEQPVYHKRSTNPIFYS</sequence>
<organism evidence="1 2">
    <name type="scientific">Franzmannia pantelleriensis</name>
    <dbReference type="NCBI Taxonomy" id="48727"/>
    <lineage>
        <taxon>Bacteria</taxon>
        <taxon>Pseudomonadati</taxon>
        <taxon>Pseudomonadota</taxon>
        <taxon>Gammaproteobacteria</taxon>
        <taxon>Oceanospirillales</taxon>
        <taxon>Halomonadaceae</taxon>
        <taxon>Franzmannia</taxon>
    </lineage>
</organism>
<gene>
    <name evidence="1" type="ORF">SAMN05192555_1312</name>
</gene>
<keyword evidence="2" id="KW-1185">Reference proteome</keyword>
<evidence type="ECO:0000313" key="1">
    <source>
        <dbReference type="EMBL" id="SDM94454.1"/>
    </source>
</evidence>
<dbReference type="AlphaFoldDB" id="A0A1G9XCJ4"/>
<accession>A0A1G9XCJ4</accession>
<name>A0A1G9XCJ4_9GAMM</name>
<evidence type="ECO:0000313" key="2">
    <source>
        <dbReference type="Proteomes" id="UP000199107"/>
    </source>
</evidence>
<dbReference type="EMBL" id="FNGH01000031">
    <property type="protein sequence ID" value="SDM94454.1"/>
    <property type="molecule type" value="Genomic_DNA"/>
</dbReference>
<reference evidence="2" key="1">
    <citation type="submission" date="2016-10" db="EMBL/GenBank/DDBJ databases">
        <authorList>
            <person name="Varghese N."/>
            <person name="Submissions S."/>
        </authorList>
    </citation>
    <scope>NUCLEOTIDE SEQUENCE [LARGE SCALE GENOMIC DNA]</scope>
    <source>
        <strain evidence="2">AAP</strain>
    </source>
</reference>
<protein>
    <submittedName>
        <fullName evidence="1">Uncharacterized protein</fullName>
    </submittedName>
</protein>
<dbReference type="Proteomes" id="UP000199107">
    <property type="component" value="Unassembled WGS sequence"/>
</dbReference>